<name>D6TJZ6_KTERA</name>
<accession>D6TJZ6</accession>
<evidence type="ECO:0000313" key="3">
    <source>
        <dbReference type="Proteomes" id="UP000004508"/>
    </source>
</evidence>
<gene>
    <name evidence="2" type="ORF">Krac_11321</name>
</gene>
<evidence type="ECO:0000256" key="1">
    <source>
        <dbReference type="SAM" id="SignalP"/>
    </source>
</evidence>
<dbReference type="Proteomes" id="UP000004508">
    <property type="component" value="Unassembled WGS sequence"/>
</dbReference>
<protein>
    <recommendedName>
        <fullName evidence="4">OstA family protein</fullName>
    </recommendedName>
</protein>
<dbReference type="OrthoDB" id="708257at2"/>
<proteinExistence type="predicted"/>
<comment type="caution">
    <text evidence="2">The sequence shown here is derived from an EMBL/GenBank/DDBJ whole genome shotgun (WGS) entry which is preliminary data.</text>
</comment>
<dbReference type="AlphaFoldDB" id="D6TJZ6"/>
<keyword evidence="3" id="KW-1185">Reference proteome</keyword>
<feature type="chain" id="PRO_5003088300" description="OstA family protein" evidence="1">
    <location>
        <begin position="28"/>
        <end position="175"/>
    </location>
</feature>
<evidence type="ECO:0008006" key="4">
    <source>
        <dbReference type="Google" id="ProtNLM"/>
    </source>
</evidence>
<dbReference type="RefSeq" id="WP_007906587.1">
    <property type="nucleotide sequence ID" value="NZ_ADVG01000001.1"/>
</dbReference>
<dbReference type="EMBL" id="ADVG01000001">
    <property type="protein sequence ID" value="EFH89753.1"/>
    <property type="molecule type" value="Genomic_DNA"/>
</dbReference>
<organism evidence="2 3">
    <name type="scientific">Ktedonobacter racemifer DSM 44963</name>
    <dbReference type="NCBI Taxonomy" id="485913"/>
    <lineage>
        <taxon>Bacteria</taxon>
        <taxon>Bacillati</taxon>
        <taxon>Chloroflexota</taxon>
        <taxon>Ktedonobacteria</taxon>
        <taxon>Ktedonobacterales</taxon>
        <taxon>Ktedonobacteraceae</taxon>
        <taxon>Ktedonobacter</taxon>
    </lineage>
</organism>
<dbReference type="InParanoid" id="D6TJZ6"/>
<sequence length="175" mass="19097">MPRPLPICLLLCTLCLSLLLLPFTACGSSTNTGATGIQATSGKPIHDAQTATQYLFVLRLLRYNMHTIGKDKVIYTQGRLTQVGDMKMSYDDEGRITKLGGLAVTYDEGKITSVGSTKIEFDKDIPQRVARIGDESVTYNSQNLANNVGASKISYDQKLRATKIGDVPITYTDSK</sequence>
<keyword evidence="1" id="KW-0732">Signal</keyword>
<feature type="signal peptide" evidence="1">
    <location>
        <begin position="1"/>
        <end position="27"/>
    </location>
</feature>
<evidence type="ECO:0000313" key="2">
    <source>
        <dbReference type="EMBL" id="EFH89753.1"/>
    </source>
</evidence>
<reference evidence="2 3" key="1">
    <citation type="journal article" date="2011" name="Stand. Genomic Sci.">
        <title>Non-contiguous finished genome sequence and contextual data of the filamentous soil bacterium Ktedonobacter racemifer type strain (SOSP1-21).</title>
        <authorList>
            <person name="Chang Y.J."/>
            <person name="Land M."/>
            <person name="Hauser L."/>
            <person name="Chertkov O."/>
            <person name="Del Rio T.G."/>
            <person name="Nolan M."/>
            <person name="Copeland A."/>
            <person name="Tice H."/>
            <person name="Cheng J.F."/>
            <person name="Lucas S."/>
            <person name="Han C."/>
            <person name="Goodwin L."/>
            <person name="Pitluck S."/>
            <person name="Ivanova N."/>
            <person name="Ovchinikova G."/>
            <person name="Pati A."/>
            <person name="Chen A."/>
            <person name="Palaniappan K."/>
            <person name="Mavromatis K."/>
            <person name="Liolios K."/>
            <person name="Brettin T."/>
            <person name="Fiebig A."/>
            <person name="Rohde M."/>
            <person name="Abt B."/>
            <person name="Goker M."/>
            <person name="Detter J.C."/>
            <person name="Woyke T."/>
            <person name="Bristow J."/>
            <person name="Eisen J.A."/>
            <person name="Markowitz V."/>
            <person name="Hugenholtz P."/>
            <person name="Kyrpides N.C."/>
            <person name="Klenk H.P."/>
            <person name="Lapidus A."/>
        </authorList>
    </citation>
    <scope>NUCLEOTIDE SEQUENCE [LARGE SCALE GENOMIC DNA]</scope>
    <source>
        <strain evidence="3">DSM 44963</strain>
    </source>
</reference>